<dbReference type="RefSeq" id="WP_093211897.1">
    <property type="nucleotide sequence ID" value="NZ_FNFL01000001.1"/>
</dbReference>
<dbReference type="AlphaFoldDB" id="A0A1G8X7B8"/>
<dbReference type="Proteomes" id="UP000198694">
    <property type="component" value="Unassembled WGS sequence"/>
</dbReference>
<gene>
    <name evidence="1" type="ORF">SAMN05216243_1169</name>
</gene>
<name>A0A1G8X7B8_9BACI</name>
<dbReference type="OrthoDB" id="9807397at2"/>
<accession>A0A1G8X7B8</accession>
<keyword evidence="2" id="KW-1185">Reference proteome</keyword>
<dbReference type="Gene3D" id="1.10.287.1080">
    <property type="entry name" value="MazG-like"/>
    <property type="match status" value="1"/>
</dbReference>
<evidence type="ECO:0000313" key="1">
    <source>
        <dbReference type="EMBL" id="SDJ85745.1"/>
    </source>
</evidence>
<dbReference type="EMBL" id="FNFL01000001">
    <property type="protein sequence ID" value="SDJ85745.1"/>
    <property type="molecule type" value="Genomic_DNA"/>
</dbReference>
<dbReference type="STRING" id="407036.SAMN05216243_1169"/>
<reference evidence="1 2" key="1">
    <citation type="submission" date="2016-10" db="EMBL/GenBank/DDBJ databases">
        <authorList>
            <person name="de Groot N.N."/>
        </authorList>
    </citation>
    <scope>NUCLEOTIDE SEQUENCE [LARGE SCALE GENOMIC DNA]</scope>
    <source>
        <strain evidence="1 2">CGMCC 1.6502</strain>
    </source>
</reference>
<organism evidence="1 2">
    <name type="scientific">Sediminibacillus albus</name>
    <dbReference type="NCBI Taxonomy" id="407036"/>
    <lineage>
        <taxon>Bacteria</taxon>
        <taxon>Bacillati</taxon>
        <taxon>Bacillota</taxon>
        <taxon>Bacilli</taxon>
        <taxon>Bacillales</taxon>
        <taxon>Bacillaceae</taxon>
        <taxon>Sediminibacillus</taxon>
    </lineage>
</organism>
<sequence>MKKADSDKDINTLFFRISAISGRISRIINHYEGDKVKKANEPEMCLGTEVSRLQYHLVLLANSFHINLFDSVDKVLEKSAERDKNRFMSLHDPVTELSLERFNTVIETNDCLNKKKIWGSCQWIEHRDFESNLTHSLPSFLRFTKSAKAEGLDGYVFEIQDTSLANDENGLQTAASKLVSFLSEHNPVGQEIRTKETSGEERQFSYNGIRFFLTTFASFYSKGHPRHSPVKDSFFILLQSEFSMP</sequence>
<evidence type="ECO:0000313" key="2">
    <source>
        <dbReference type="Proteomes" id="UP000198694"/>
    </source>
</evidence>
<proteinExistence type="predicted"/>
<protein>
    <submittedName>
        <fullName evidence="1">YD repeat-containing protein</fullName>
    </submittedName>
</protein>